<name>A0A078L264_9GAMM</name>
<evidence type="ECO:0008006" key="4">
    <source>
        <dbReference type="Google" id="ProtNLM"/>
    </source>
</evidence>
<dbReference type="AlphaFoldDB" id="A0A078L264"/>
<organism evidence="2 3">
    <name type="scientific">Legionella massiliensis</name>
    <dbReference type="NCBI Taxonomy" id="1034943"/>
    <lineage>
        <taxon>Bacteria</taxon>
        <taxon>Pseudomonadati</taxon>
        <taxon>Pseudomonadota</taxon>
        <taxon>Gammaproteobacteria</taxon>
        <taxon>Legionellales</taxon>
        <taxon>Legionellaceae</taxon>
        <taxon>Legionella</taxon>
    </lineage>
</organism>
<dbReference type="RefSeq" id="WP_043874698.1">
    <property type="nucleotide sequence ID" value="NZ_CCVW01000003.1"/>
</dbReference>
<protein>
    <recommendedName>
        <fullName evidence="4">ATPase involved in DNA repair</fullName>
    </recommendedName>
</protein>
<evidence type="ECO:0000313" key="2">
    <source>
        <dbReference type="EMBL" id="CDZ78164.1"/>
    </source>
</evidence>
<dbReference type="EMBL" id="CCSB01000003">
    <property type="protein sequence ID" value="CDZ78164.1"/>
    <property type="molecule type" value="Genomic_DNA"/>
</dbReference>
<dbReference type="eggNOG" id="COG1196">
    <property type="taxonomic scope" value="Bacteria"/>
</dbReference>
<reference evidence="2 3" key="1">
    <citation type="submission" date="2014-06" db="EMBL/GenBank/DDBJ databases">
        <authorList>
            <person name="Urmite Genomes Urmite Genomes"/>
        </authorList>
    </citation>
    <scope>NUCLEOTIDE SEQUENCE [LARGE SCALE GENOMIC DNA]</scope>
</reference>
<accession>A0A078L264</accession>
<dbReference type="Proteomes" id="UP000044071">
    <property type="component" value="Unassembled WGS sequence"/>
</dbReference>
<feature type="coiled-coil region" evidence="1">
    <location>
        <begin position="298"/>
        <end position="325"/>
    </location>
</feature>
<evidence type="ECO:0000313" key="3">
    <source>
        <dbReference type="Proteomes" id="UP000044071"/>
    </source>
</evidence>
<feature type="coiled-coil region" evidence="1">
    <location>
        <begin position="175"/>
        <end position="234"/>
    </location>
</feature>
<gene>
    <name evidence="2" type="ORF">BN59_02472</name>
</gene>
<keyword evidence="3" id="KW-1185">Reference proteome</keyword>
<keyword evidence="1" id="KW-0175">Coiled coil</keyword>
<dbReference type="OrthoDB" id="5637544at2"/>
<evidence type="ECO:0000256" key="1">
    <source>
        <dbReference type="SAM" id="Coils"/>
    </source>
</evidence>
<sequence>MIEVNIWLPTAHLFSKRITHGILGPILASEDRGENVGHVNFVLTLDERSASYEYIEQEPHGLMVEKSLAILPETVVRENNRFFKQKFVKSFQVTHSFWPKEKPSNTALLRDFLSMLHLGSGGRGVSPEFSEHRSDMKREDTGEKSAHIQHDKEALLSLCQKKQRNLALAVDASDLECDLENKKTWEVNLEQLSQEKDNLEIEGIRRKELFITRVDELKKADFSLENNLNELDKKLNFYHRKLSYLEKISHPDNKTEIEIKAIKDTLNDLYEKQENIRLQRDKLTQYLELLQLADQQELSSYKNKINQIEIALAYYQRNLKEANERINGRDENDLQLIKGRYKEKVDLTLRREHFLKKSLETEGRHPDHSLSLPTSESGLAFYVDEAAVLKAMREENLRAYSLLLNNCVKSVKRCLLNGISHIKVDLRNNGVAESFFKLEKVETCKGFRTWARQLDRELANLNYQLKEAENPIAVALA</sequence>
<proteinExistence type="predicted"/>